<dbReference type="EMBL" id="JACIEX010000007">
    <property type="protein sequence ID" value="MBB4094813.1"/>
    <property type="molecule type" value="Genomic_DNA"/>
</dbReference>
<keyword evidence="2" id="KW-1185">Reference proteome</keyword>
<dbReference type="Proteomes" id="UP000553980">
    <property type="component" value="Unassembled WGS sequence"/>
</dbReference>
<proteinExistence type="predicted"/>
<accession>A0AB34YU78</accession>
<organism evidence="1 2">
    <name type="scientific">Brucella pecoris</name>
    <dbReference type="NCBI Taxonomy" id="867683"/>
    <lineage>
        <taxon>Bacteria</taxon>
        <taxon>Pseudomonadati</taxon>
        <taxon>Pseudomonadota</taxon>
        <taxon>Alphaproteobacteria</taxon>
        <taxon>Hyphomicrobiales</taxon>
        <taxon>Brucellaceae</taxon>
        <taxon>Brucella/Ochrobactrum group</taxon>
        <taxon>Brucella</taxon>
    </lineage>
</organism>
<name>A0AB34YU78_9HYPH</name>
<dbReference type="AlphaFoldDB" id="A0AB34YU78"/>
<gene>
    <name evidence="1" type="ORF">GGQ79_003348</name>
</gene>
<evidence type="ECO:0000313" key="1">
    <source>
        <dbReference type="EMBL" id="MBB4094813.1"/>
    </source>
</evidence>
<evidence type="ECO:0000313" key="2">
    <source>
        <dbReference type="Proteomes" id="UP000553980"/>
    </source>
</evidence>
<protein>
    <submittedName>
        <fullName evidence="1">Uncharacterized protein</fullName>
    </submittedName>
</protein>
<sequence>MFLIRASNIFKSTFFPIRAFPSGVEPEMALAVSKARCRCRPFANYSAARVIAHMDRQYTHALVLDAKTVGCDADRISHVMRFFEMIEIKDVGRVAACPISMKGTT</sequence>
<comment type="caution">
    <text evidence="1">The sequence shown here is derived from an EMBL/GenBank/DDBJ whole genome shotgun (WGS) entry which is preliminary data.</text>
</comment>
<reference evidence="1 2" key="1">
    <citation type="submission" date="2020-08" db="EMBL/GenBank/DDBJ databases">
        <title>Genomic Encyclopedia of Type Strains, Phase IV (KMG-IV): sequencing the most valuable type-strain genomes for metagenomic binning, comparative biology and taxonomic classification.</title>
        <authorList>
            <person name="Goeker M."/>
        </authorList>
    </citation>
    <scope>NUCLEOTIDE SEQUENCE [LARGE SCALE GENOMIC DNA]</scope>
    <source>
        <strain evidence="1 2">DSM 23868</strain>
    </source>
</reference>